<accession>A8PEP0</accession>
<dbReference type="CDD" id="cd00737">
    <property type="entry name" value="lyz_endolysin_autolysin"/>
    <property type="match status" value="1"/>
</dbReference>
<keyword evidence="3" id="KW-0081">Bacteriolytic enzyme</keyword>
<dbReference type="RefSeq" id="XP_001840811.1">
    <property type="nucleotide sequence ID" value="XM_001840759.1"/>
</dbReference>
<dbReference type="EMBL" id="AACS02000008">
    <property type="protein sequence ID" value="EAU80864.1"/>
    <property type="molecule type" value="Genomic_DNA"/>
</dbReference>
<dbReference type="Pfam" id="PF00959">
    <property type="entry name" value="Phage_lysozyme"/>
    <property type="match status" value="1"/>
</dbReference>
<sequence>MNPTLFAAIFLSLAITVQSAINDACTVKGQPGICITTSACSSAGGTSTAGFCLKDPANIRCCTKSCSNGGTCRFTATCASGNTLSGNFTTTSPLLGGRCPGPSNFKCCLPGPRDSKPCPGTTVNARTVREIKSSEGFVKSPAPDPIGLPTVGYGHLCKTKGCAEVPYKFPLTDAQATSLLKSDLKTFQNCISKDLRDTVRLNENQYGALVSWAFNVGCRATGSSTLIARLNRGDNPAKVAEEELPKWNKANGKVLQGLVNRRKREIAMFKTPSKVIHHPPKC</sequence>
<dbReference type="InterPro" id="IPR033907">
    <property type="entry name" value="Endolysin_autolysin"/>
</dbReference>
<keyword evidence="2" id="KW-0929">Antimicrobial</keyword>
<name>A8PEP0_COPC7</name>
<evidence type="ECO:0000256" key="7">
    <source>
        <dbReference type="SAM" id="SignalP"/>
    </source>
</evidence>
<dbReference type="InterPro" id="IPR023346">
    <property type="entry name" value="Lysozyme-like_dom_sf"/>
</dbReference>
<dbReference type="GO" id="GO:0031640">
    <property type="term" value="P:killing of cells of another organism"/>
    <property type="evidence" value="ECO:0007669"/>
    <property type="project" value="UniProtKB-KW"/>
</dbReference>
<dbReference type="InterPro" id="IPR023347">
    <property type="entry name" value="Lysozyme_dom_sf"/>
</dbReference>
<dbReference type="PANTHER" id="PTHR38107">
    <property type="match status" value="1"/>
</dbReference>
<dbReference type="AlphaFoldDB" id="A8PEP0"/>
<evidence type="ECO:0000313" key="8">
    <source>
        <dbReference type="EMBL" id="EAU80864.1"/>
    </source>
</evidence>
<evidence type="ECO:0000256" key="3">
    <source>
        <dbReference type="ARBA" id="ARBA00022638"/>
    </source>
</evidence>
<reference evidence="8 9" key="1">
    <citation type="journal article" date="2010" name="Proc. Natl. Acad. Sci. U.S.A.">
        <title>Insights into evolution of multicellular fungi from the assembled chromosomes of the mushroom Coprinopsis cinerea (Coprinus cinereus).</title>
        <authorList>
            <person name="Stajich J.E."/>
            <person name="Wilke S.K."/>
            <person name="Ahren D."/>
            <person name="Au C.H."/>
            <person name="Birren B.W."/>
            <person name="Borodovsky M."/>
            <person name="Burns C."/>
            <person name="Canback B."/>
            <person name="Casselton L.A."/>
            <person name="Cheng C.K."/>
            <person name="Deng J."/>
            <person name="Dietrich F.S."/>
            <person name="Fargo D.C."/>
            <person name="Farman M.L."/>
            <person name="Gathman A.C."/>
            <person name="Goldberg J."/>
            <person name="Guigo R."/>
            <person name="Hoegger P.J."/>
            <person name="Hooker J.B."/>
            <person name="Huggins A."/>
            <person name="James T.Y."/>
            <person name="Kamada T."/>
            <person name="Kilaru S."/>
            <person name="Kodira C."/>
            <person name="Kues U."/>
            <person name="Kupfer D."/>
            <person name="Kwan H.S."/>
            <person name="Lomsadze A."/>
            <person name="Li W."/>
            <person name="Lilly W.W."/>
            <person name="Ma L.J."/>
            <person name="Mackey A.J."/>
            <person name="Manning G."/>
            <person name="Martin F."/>
            <person name="Muraguchi H."/>
            <person name="Natvig D.O."/>
            <person name="Palmerini H."/>
            <person name="Ramesh M.A."/>
            <person name="Rehmeyer C.J."/>
            <person name="Roe B.A."/>
            <person name="Shenoy N."/>
            <person name="Stanke M."/>
            <person name="Ter-Hovhannisyan V."/>
            <person name="Tunlid A."/>
            <person name="Velagapudi R."/>
            <person name="Vision T.J."/>
            <person name="Zeng Q."/>
            <person name="Zolan M.E."/>
            <person name="Pukkila P.J."/>
        </authorList>
    </citation>
    <scope>NUCLEOTIDE SEQUENCE [LARGE SCALE GENOMIC DNA]</scope>
    <source>
        <strain evidence="9">Okayama-7 / 130 / ATCC MYA-4618 / FGSC 9003</strain>
    </source>
</reference>
<evidence type="ECO:0000256" key="5">
    <source>
        <dbReference type="ARBA" id="ARBA00023200"/>
    </source>
</evidence>
<gene>
    <name evidence="8" type="ORF">CC1G_03040</name>
</gene>
<dbReference type="InterPro" id="IPR051018">
    <property type="entry name" value="Bacteriophage_GH24"/>
</dbReference>
<dbReference type="VEuPathDB" id="FungiDB:CC1G_03040"/>
<comment type="caution">
    <text evidence="8">The sequence shown here is derived from an EMBL/GenBank/DDBJ whole genome shotgun (WGS) entry which is preliminary data.</text>
</comment>
<organism evidence="8 9">
    <name type="scientific">Coprinopsis cinerea (strain Okayama-7 / 130 / ATCC MYA-4618 / FGSC 9003)</name>
    <name type="common">Inky cap fungus</name>
    <name type="synonym">Hormographiella aspergillata</name>
    <dbReference type="NCBI Taxonomy" id="240176"/>
    <lineage>
        <taxon>Eukaryota</taxon>
        <taxon>Fungi</taxon>
        <taxon>Dikarya</taxon>
        <taxon>Basidiomycota</taxon>
        <taxon>Agaricomycotina</taxon>
        <taxon>Agaricomycetes</taxon>
        <taxon>Agaricomycetidae</taxon>
        <taxon>Agaricales</taxon>
        <taxon>Agaricineae</taxon>
        <taxon>Psathyrellaceae</taxon>
        <taxon>Coprinopsis</taxon>
    </lineage>
</organism>
<dbReference type="HAMAP" id="MF_04110">
    <property type="entry name" value="ENDOLYSIN_T4"/>
    <property type="match status" value="1"/>
</dbReference>
<dbReference type="KEGG" id="cci:CC1G_03040"/>
<evidence type="ECO:0000256" key="4">
    <source>
        <dbReference type="ARBA" id="ARBA00022801"/>
    </source>
</evidence>
<feature type="signal peptide" evidence="7">
    <location>
        <begin position="1"/>
        <end position="19"/>
    </location>
</feature>
<dbReference type="GeneID" id="6017464"/>
<dbReference type="InterPro" id="IPR002196">
    <property type="entry name" value="Glyco_hydro_24"/>
</dbReference>
<dbReference type="OMA" id="QCCTHGS"/>
<dbReference type="GO" id="GO:0042742">
    <property type="term" value="P:defense response to bacterium"/>
    <property type="evidence" value="ECO:0007669"/>
    <property type="project" value="UniProtKB-KW"/>
</dbReference>
<dbReference type="GO" id="GO:0009253">
    <property type="term" value="P:peptidoglycan catabolic process"/>
    <property type="evidence" value="ECO:0007669"/>
    <property type="project" value="InterPro"/>
</dbReference>
<dbReference type="GO" id="GO:0016998">
    <property type="term" value="P:cell wall macromolecule catabolic process"/>
    <property type="evidence" value="ECO:0007669"/>
    <property type="project" value="InterPro"/>
</dbReference>
<dbReference type="PANTHER" id="PTHR38107:SF3">
    <property type="entry name" value="LYSOZYME RRRD-RELATED"/>
    <property type="match status" value="1"/>
</dbReference>
<keyword evidence="7" id="KW-0732">Signal</keyword>
<proteinExistence type="inferred from homology"/>
<dbReference type="SUPFAM" id="SSF53955">
    <property type="entry name" value="Lysozyme-like"/>
    <property type="match status" value="1"/>
</dbReference>
<feature type="chain" id="PRO_5002726890" evidence="7">
    <location>
        <begin position="20"/>
        <end position="282"/>
    </location>
</feature>
<dbReference type="InParanoid" id="A8PEP0"/>
<dbReference type="Proteomes" id="UP000001861">
    <property type="component" value="Unassembled WGS sequence"/>
</dbReference>
<evidence type="ECO:0000256" key="1">
    <source>
        <dbReference type="ARBA" id="ARBA00000632"/>
    </source>
</evidence>
<keyword evidence="4" id="KW-0378">Hydrolase</keyword>
<dbReference type="GO" id="GO:0003796">
    <property type="term" value="F:lysozyme activity"/>
    <property type="evidence" value="ECO:0007669"/>
    <property type="project" value="UniProtKB-EC"/>
</dbReference>
<evidence type="ECO:0000256" key="2">
    <source>
        <dbReference type="ARBA" id="ARBA00022529"/>
    </source>
</evidence>
<dbReference type="InterPro" id="IPR034690">
    <property type="entry name" value="Endolysin_T4_type"/>
</dbReference>
<dbReference type="Gene3D" id="1.10.530.40">
    <property type="match status" value="1"/>
</dbReference>
<keyword evidence="9" id="KW-1185">Reference proteome</keyword>
<dbReference type="eggNOG" id="ENOG502S6UW">
    <property type="taxonomic scope" value="Eukaryota"/>
</dbReference>
<dbReference type="OrthoDB" id="2251794at2759"/>
<keyword evidence="5" id="KW-1035">Host cytoplasm</keyword>
<evidence type="ECO:0000256" key="6">
    <source>
        <dbReference type="ARBA" id="ARBA00023295"/>
    </source>
</evidence>
<keyword evidence="6" id="KW-0326">Glycosidase</keyword>
<protein>
    <submittedName>
        <fullName evidence="8">Lysozyme</fullName>
    </submittedName>
</protein>
<evidence type="ECO:0000313" key="9">
    <source>
        <dbReference type="Proteomes" id="UP000001861"/>
    </source>
</evidence>
<comment type="catalytic activity">
    <reaction evidence="1">
        <text>Hydrolysis of (1-&gt;4)-beta-linkages between N-acetylmuramic acid and N-acetyl-D-glucosamine residues in a peptidoglycan and between N-acetyl-D-glucosamine residues in chitodextrins.</text>
        <dbReference type="EC" id="3.2.1.17"/>
    </reaction>
</comment>